<dbReference type="GO" id="GO:0071111">
    <property type="term" value="F:cyclic-guanylate-specific phosphodiesterase activity"/>
    <property type="evidence" value="ECO:0007669"/>
    <property type="project" value="InterPro"/>
</dbReference>
<dbReference type="InterPro" id="IPR035919">
    <property type="entry name" value="EAL_sf"/>
</dbReference>
<dbReference type="CDD" id="cd01948">
    <property type="entry name" value="EAL"/>
    <property type="match status" value="1"/>
</dbReference>
<comment type="caution">
    <text evidence="2">The sequence shown here is derived from an EMBL/GenBank/DDBJ whole genome shotgun (WGS) entry which is preliminary data.</text>
</comment>
<protein>
    <submittedName>
        <fullName evidence="2">EAL domain-containing protein</fullName>
    </submittedName>
</protein>
<dbReference type="OrthoDB" id="1673646at2"/>
<evidence type="ECO:0000313" key="3">
    <source>
        <dbReference type="Proteomes" id="UP000308430"/>
    </source>
</evidence>
<dbReference type="EMBL" id="SSOC01000001">
    <property type="protein sequence ID" value="THF67008.1"/>
    <property type="molecule type" value="Genomic_DNA"/>
</dbReference>
<organism evidence="2 3">
    <name type="scientific">Pseudothauera nasutitermitis</name>
    <dbReference type="NCBI Taxonomy" id="2565930"/>
    <lineage>
        <taxon>Bacteria</taxon>
        <taxon>Pseudomonadati</taxon>
        <taxon>Pseudomonadota</taxon>
        <taxon>Betaproteobacteria</taxon>
        <taxon>Rhodocyclales</taxon>
        <taxon>Zoogloeaceae</taxon>
        <taxon>Pseudothauera</taxon>
    </lineage>
</organism>
<feature type="domain" description="EAL" evidence="1">
    <location>
        <begin position="70"/>
        <end position="321"/>
    </location>
</feature>
<name>A0A4S4B2Y6_9RHOO</name>
<accession>A0A4S4B2Y6</accession>
<evidence type="ECO:0000259" key="1">
    <source>
        <dbReference type="PROSITE" id="PS50883"/>
    </source>
</evidence>
<dbReference type="Proteomes" id="UP000308430">
    <property type="component" value="Unassembled WGS sequence"/>
</dbReference>
<dbReference type="PANTHER" id="PTHR33121">
    <property type="entry name" value="CYCLIC DI-GMP PHOSPHODIESTERASE PDEF"/>
    <property type="match status" value="1"/>
</dbReference>
<dbReference type="PROSITE" id="PS50883">
    <property type="entry name" value="EAL"/>
    <property type="match status" value="1"/>
</dbReference>
<dbReference type="PANTHER" id="PTHR33121:SF23">
    <property type="entry name" value="CYCLIC DI-GMP PHOSPHODIESTERASE PDEB"/>
    <property type="match status" value="1"/>
</dbReference>
<dbReference type="Gene3D" id="3.20.20.450">
    <property type="entry name" value="EAL domain"/>
    <property type="match status" value="1"/>
</dbReference>
<evidence type="ECO:0000313" key="2">
    <source>
        <dbReference type="EMBL" id="THF67008.1"/>
    </source>
</evidence>
<reference evidence="2 3" key="1">
    <citation type="submission" date="2019-04" db="EMBL/GenBank/DDBJ databases">
        <title>Azoarcus nasutitermitis sp. nov. isolated from termite nest.</title>
        <authorList>
            <person name="Lin S.-Y."/>
            <person name="Hameed A."/>
            <person name="Hsu Y.-H."/>
            <person name="Young C.-C."/>
        </authorList>
    </citation>
    <scope>NUCLEOTIDE SEQUENCE [LARGE SCALE GENOMIC DNA]</scope>
    <source>
        <strain evidence="2 3">CC-YHH838</strain>
    </source>
</reference>
<proteinExistence type="predicted"/>
<dbReference type="SUPFAM" id="SSF141868">
    <property type="entry name" value="EAL domain-like"/>
    <property type="match status" value="1"/>
</dbReference>
<dbReference type="SMART" id="SM00052">
    <property type="entry name" value="EAL"/>
    <property type="match status" value="1"/>
</dbReference>
<gene>
    <name evidence="2" type="ORF">E6C76_01030</name>
</gene>
<keyword evidence="3" id="KW-1185">Reference proteome</keyword>
<sequence>MNSVVAASRRKRTDRIITIVYLQILVSRTRAANGRTSLFRGSIGGSMHVPGSAGSAWRLMKDAIGPQRRDGAAVGAFLLALARGSVGLAFQPVQAVAGRGGEVLYHEALTRQYGGGQWLPCGETMLAMERLGCIVWYDRLVLNTVIDLLEAHPGVRLGCNLSSLSLRLELGWRAILARLRRNGSVARRLTLEITETAALQDPDEALSIIAALRRLACRVAIDDLGSGRTALAFVRDCRPEVIKIDRSILAPAPGQAGENTELLAAMVGLGTRLSPCVVVEGIDSEGLLRRAVGAGATAVQGFFIAAPEMQPGWLATPVRLRARRLHPAEAPGAEKAS</sequence>
<dbReference type="InterPro" id="IPR050706">
    <property type="entry name" value="Cyclic-di-GMP_PDE-like"/>
</dbReference>
<dbReference type="AlphaFoldDB" id="A0A4S4B2Y6"/>
<dbReference type="InterPro" id="IPR001633">
    <property type="entry name" value="EAL_dom"/>
</dbReference>
<dbReference type="Pfam" id="PF00563">
    <property type="entry name" value="EAL"/>
    <property type="match status" value="1"/>
</dbReference>